<comment type="caution">
    <text evidence="1">The sequence shown here is derived from an EMBL/GenBank/DDBJ whole genome shotgun (WGS) entry which is preliminary data.</text>
</comment>
<dbReference type="EMBL" id="CM056813">
    <property type="protein sequence ID" value="KAJ8639224.1"/>
    <property type="molecule type" value="Genomic_DNA"/>
</dbReference>
<evidence type="ECO:0000313" key="2">
    <source>
        <dbReference type="Proteomes" id="UP001234297"/>
    </source>
</evidence>
<evidence type="ECO:0000313" key="1">
    <source>
        <dbReference type="EMBL" id="KAJ8639224.1"/>
    </source>
</evidence>
<keyword evidence="2" id="KW-1185">Reference proteome</keyword>
<name>A0ACC2M1N8_PERAE</name>
<protein>
    <submittedName>
        <fullName evidence="1">Uncharacterized protein</fullName>
    </submittedName>
</protein>
<proteinExistence type="predicted"/>
<sequence length="124" mass="14300">MYELLSVKESASPGEIKAAFRKLARKPHPDTCRSSEGEEKKEMTQQSIMAREAYQVLSNPVLQEDYDYRLKNGWVLSHKSPMMRKNGFGDWESQLEELMRRSSVLESTSSSWGRRMRAAAAQRN</sequence>
<accession>A0ACC2M1N8</accession>
<dbReference type="Proteomes" id="UP001234297">
    <property type="component" value="Chromosome 5"/>
</dbReference>
<reference evidence="1 2" key="1">
    <citation type="journal article" date="2022" name="Hortic Res">
        <title>A haplotype resolved chromosomal level avocado genome allows analysis of novel avocado genes.</title>
        <authorList>
            <person name="Nath O."/>
            <person name="Fletcher S.J."/>
            <person name="Hayward A."/>
            <person name="Shaw L.M."/>
            <person name="Masouleh A.K."/>
            <person name="Furtado A."/>
            <person name="Henry R.J."/>
            <person name="Mitter N."/>
        </authorList>
    </citation>
    <scope>NUCLEOTIDE SEQUENCE [LARGE SCALE GENOMIC DNA]</scope>
    <source>
        <strain evidence="2">cv. Hass</strain>
    </source>
</reference>
<gene>
    <name evidence="1" type="ORF">MRB53_015918</name>
</gene>
<organism evidence="1 2">
    <name type="scientific">Persea americana</name>
    <name type="common">Avocado</name>
    <dbReference type="NCBI Taxonomy" id="3435"/>
    <lineage>
        <taxon>Eukaryota</taxon>
        <taxon>Viridiplantae</taxon>
        <taxon>Streptophyta</taxon>
        <taxon>Embryophyta</taxon>
        <taxon>Tracheophyta</taxon>
        <taxon>Spermatophyta</taxon>
        <taxon>Magnoliopsida</taxon>
        <taxon>Magnoliidae</taxon>
        <taxon>Laurales</taxon>
        <taxon>Lauraceae</taxon>
        <taxon>Persea</taxon>
    </lineage>
</organism>